<feature type="transmembrane region" description="Helical" evidence="2">
    <location>
        <begin position="253"/>
        <end position="275"/>
    </location>
</feature>
<organism evidence="3 4">
    <name type="scientific">Tolypocladium capitatum</name>
    <dbReference type="NCBI Taxonomy" id="45235"/>
    <lineage>
        <taxon>Eukaryota</taxon>
        <taxon>Fungi</taxon>
        <taxon>Dikarya</taxon>
        <taxon>Ascomycota</taxon>
        <taxon>Pezizomycotina</taxon>
        <taxon>Sordariomycetes</taxon>
        <taxon>Hypocreomycetidae</taxon>
        <taxon>Hypocreales</taxon>
        <taxon>Ophiocordycipitaceae</taxon>
        <taxon>Tolypocladium</taxon>
    </lineage>
</organism>
<feature type="region of interest" description="Disordered" evidence="1">
    <location>
        <begin position="286"/>
        <end position="329"/>
    </location>
</feature>
<keyword evidence="2" id="KW-1133">Transmembrane helix</keyword>
<dbReference type="EMBL" id="NRSZ01000104">
    <property type="protein sequence ID" value="PNY29495.1"/>
    <property type="molecule type" value="Genomic_DNA"/>
</dbReference>
<dbReference type="AlphaFoldDB" id="A0A2K3QPP1"/>
<keyword evidence="2" id="KW-0472">Membrane</keyword>
<protein>
    <submittedName>
        <fullName evidence="3">Uncharacterized protein</fullName>
    </submittedName>
</protein>
<evidence type="ECO:0000313" key="3">
    <source>
        <dbReference type="EMBL" id="PNY29495.1"/>
    </source>
</evidence>
<gene>
    <name evidence="3" type="ORF">TCAP_00602</name>
</gene>
<keyword evidence="2" id="KW-0812">Transmembrane</keyword>
<evidence type="ECO:0000313" key="4">
    <source>
        <dbReference type="Proteomes" id="UP000236621"/>
    </source>
</evidence>
<proteinExistence type="predicted"/>
<name>A0A2K3QPP1_9HYPO</name>
<evidence type="ECO:0000256" key="2">
    <source>
        <dbReference type="SAM" id="Phobius"/>
    </source>
</evidence>
<evidence type="ECO:0000256" key="1">
    <source>
        <dbReference type="SAM" id="MobiDB-lite"/>
    </source>
</evidence>
<keyword evidence="4" id="KW-1185">Reference proteome</keyword>
<dbReference type="STRING" id="45235.A0A2K3QPP1"/>
<feature type="compositionally biased region" description="Low complexity" evidence="1">
    <location>
        <begin position="295"/>
        <end position="308"/>
    </location>
</feature>
<feature type="region of interest" description="Disordered" evidence="1">
    <location>
        <begin position="190"/>
        <end position="210"/>
    </location>
</feature>
<reference evidence="3 4" key="1">
    <citation type="submission" date="2017-08" db="EMBL/GenBank/DDBJ databases">
        <title>Harnessing the power of phylogenomics to disentangle the directionality and signatures of interkingdom host jumping in the parasitic fungal genus Tolypocladium.</title>
        <authorList>
            <person name="Quandt C.A."/>
            <person name="Patterson W."/>
            <person name="Spatafora J.W."/>
        </authorList>
    </citation>
    <scope>NUCLEOTIDE SEQUENCE [LARGE SCALE GENOMIC DNA]</scope>
    <source>
        <strain evidence="3 4">CBS 113982</strain>
    </source>
</reference>
<dbReference type="Proteomes" id="UP000236621">
    <property type="component" value="Unassembled WGS sequence"/>
</dbReference>
<comment type="caution">
    <text evidence="3">The sequence shown here is derived from an EMBL/GenBank/DDBJ whole genome shotgun (WGS) entry which is preliminary data.</text>
</comment>
<accession>A0A2K3QPP1</accession>
<feature type="compositionally biased region" description="Pro residues" evidence="1">
    <location>
        <begin position="311"/>
        <end position="329"/>
    </location>
</feature>
<sequence length="329" mass="34666">MDALCCAAGAALLGAGLGRDQAPASGAVGPHAAGLHVALAAGTPVSLCLCPLRLLDGTRGAGGTREERLAKMQFNPVAIVPATALRAKLNRLPPQPSSPTTPACHHIARHGMASFWPPQIRLIGTRVPLPLPHSSSLASHGGPRVCDTPTRPNLHASCSPQAGYMKSPLTPAGEARPRWMYIPRPLRAPPGSLAPSRLEKPVGRHASGSLARSVSASRRLVIGRLGRRDLDSEGHLQRRQFSGNPADNTNAQIGIVVGVVLGVFLLGLCVFLYIYRYSIKFSYRKRRSRRHKSSSSKSSKISKSSKSSDVGPPPPADAPPPPAPAEEGT</sequence>